<sequence>MNWGGDRVKVVFVIGAACGSLRHEASFYGGPLRPLVHVSCLINSEPRGDLENPSVLEHAVHARQNYKNQRSSPHGAITSSAVITDVSTWGVLCYSIVSNANYQGRGATPAAAAPRS</sequence>
<accession>A0AAJ8E3Q2</accession>
<protein>
    <submittedName>
        <fullName evidence="1">Uncharacterized protein</fullName>
    </submittedName>
</protein>
<dbReference type="RefSeq" id="XP_059606305.1">
    <property type="nucleotide sequence ID" value="XM_059750032.1"/>
</dbReference>
<dbReference type="KEGG" id="ang:An11g00900"/>
<reference evidence="1" key="2">
    <citation type="submission" date="2025-08" db="UniProtKB">
        <authorList>
            <consortium name="RefSeq"/>
        </authorList>
    </citation>
    <scope>IDENTIFICATION</scope>
</reference>
<reference evidence="1" key="1">
    <citation type="submission" date="2025-02" db="EMBL/GenBank/DDBJ databases">
        <authorList>
            <consortium name="NCBI Genome Project"/>
        </authorList>
    </citation>
    <scope>NUCLEOTIDE SEQUENCE</scope>
</reference>
<dbReference type="GeneID" id="84592177"/>
<dbReference type="AlphaFoldDB" id="A0AAJ8E3Q2"/>
<organism evidence="1">
    <name type="scientific">Aspergillus niger</name>
    <dbReference type="NCBI Taxonomy" id="5061"/>
    <lineage>
        <taxon>Eukaryota</taxon>
        <taxon>Fungi</taxon>
        <taxon>Dikarya</taxon>
        <taxon>Ascomycota</taxon>
        <taxon>Pezizomycotina</taxon>
        <taxon>Eurotiomycetes</taxon>
        <taxon>Eurotiomycetidae</taxon>
        <taxon>Eurotiales</taxon>
        <taxon>Aspergillaceae</taxon>
        <taxon>Aspergillus</taxon>
        <taxon>Aspergillus subgen. Circumdati</taxon>
    </lineage>
</organism>
<gene>
    <name evidence="1" type="ORF">An11g00900</name>
</gene>
<name>A0AAJ8E3Q2_ASPNG</name>
<evidence type="ECO:0000313" key="1">
    <source>
        <dbReference type="RefSeq" id="XP_059606305.1"/>
    </source>
</evidence>
<dbReference type="VEuPathDB" id="FungiDB:An11g00900"/>
<proteinExistence type="predicted"/>